<organism evidence="1 2">
    <name type="scientific">Plastorhodobacter daqingensis</name>
    <dbReference type="NCBI Taxonomy" id="1387281"/>
    <lineage>
        <taxon>Bacteria</taxon>
        <taxon>Pseudomonadati</taxon>
        <taxon>Pseudomonadota</taxon>
        <taxon>Alphaproteobacteria</taxon>
        <taxon>Rhodobacterales</taxon>
        <taxon>Paracoccaceae</taxon>
        <taxon>Plastorhodobacter</taxon>
    </lineage>
</organism>
<gene>
    <name evidence="1" type="ORF">ACFQXB_12120</name>
</gene>
<evidence type="ECO:0000313" key="1">
    <source>
        <dbReference type="EMBL" id="MFC7704942.1"/>
    </source>
</evidence>
<name>A0ABW2UJQ4_9RHOB</name>
<evidence type="ECO:0008006" key="3">
    <source>
        <dbReference type="Google" id="ProtNLM"/>
    </source>
</evidence>
<dbReference type="RefSeq" id="WP_377403935.1">
    <property type="nucleotide sequence ID" value="NZ_JBHTFQ010000006.1"/>
</dbReference>
<accession>A0ABW2UJQ4</accession>
<reference evidence="2" key="1">
    <citation type="journal article" date="2019" name="Int. J. Syst. Evol. Microbiol.">
        <title>The Global Catalogue of Microorganisms (GCM) 10K type strain sequencing project: providing services to taxonomists for standard genome sequencing and annotation.</title>
        <authorList>
            <consortium name="The Broad Institute Genomics Platform"/>
            <consortium name="The Broad Institute Genome Sequencing Center for Infectious Disease"/>
            <person name="Wu L."/>
            <person name="Ma J."/>
        </authorList>
    </citation>
    <scope>NUCLEOTIDE SEQUENCE [LARGE SCALE GENOMIC DNA]</scope>
    <source>
        <strain evidence="2">CGMCC 1.12750</strain>
    </source>
</reference>
<comment type="caution">
    <text evidence="1">The sequence shown here is derived from an EMBL/GenBank/DDBJ whole genome shotgun (WGS) entry which is preliminary data.</text>
</comment>
<protein>
    <recommendedName>
        <fullName evidence="3">DUF2059 domain-containing protein</fullName>
    </recommendedName>
</protein>
<proteinExistence type="predicted"/>
<dbReference type="Proteomes" id="UP001596516">
    <property type="component" value="Unassembled WGS sequence"/>
</dbReference>
<evidence type="ECO:0000313" key="2">
    <source>
        <dbReference type="Proteomes" id="UP001596516"/>
    </source>
</evidence>
<sequence length="273" mass="29874">MAFALSLVGAAPVAAQQADEVATAAEIAALLRLDEVIAIMREEGIGYGADLEAEMFPGQGGARWRETVARIYDLERMQSRFIDSFTAELDGAAETGEIAAFFGSAQGQQIVSLELSARRAMLDEAVDAQSRDHFYELLAEESPRLDLIDRFVTANDLVEQNVTGALNSNLAFYYGMVEADAIGFDMSETDILADVWSQEPVIREETGEWLYSYLALAYQPLEDAALEDYIAFSEGAAGRRLNRALFTAFDGLFTMISRDLGVATGRFVSSQDI</sequence>
<keyword evidence="2" id="KW-1185">Reference proteome</keyword>
<dbReference type="EMBL" id="JBHTFQ010000006">
    <property type="protein sequence ID" value="MFC7704942.1"/>
    <property type="molecule type" value="Genomic_DNA"/>
</dbReference>